<gene>
    <name evidence="1" type="ORF">C1645_739796</name>
</gene>
<name>A0A397SVJ6_9GLOM</name>
<sequence>MENKVNEFLNHVDKKNILLKNIDTQRILDQARKDHILTISGKTFVKQNIKDETHKLQACYSQRELSDLIDSSTNKIWESLTIDQKKRLTNLANIINGTLNSDTIDRISVLPQQGTNNGILGNSLFNGTSFENKSFESLYSPFG</sequence>
<organism evidence="1 2">
    <name type="scientific">Glomus cerebriforme</name>
    <dbReference type="NCBI Taxonomy" id="658196"/>
    <lineage>
        <taxon>Eukaryota</taxon>
        <taxon>Fungi</taxon>
        <taxon>Fungi incertae sedis</taxon>
        <taxon>Mucoromycota</taxon>
        <taxon>Glomeromycotina</taxon>
        <taxon>Glomeromycetes</taxon>
        <taxon>Glomerales</taxon>
        <taxon>Glomeraceae</taxon>
        <taxon>Glomus</taxon>
    </lineage>
</organism>
<reference evidence="1 2" key="1">
    <citation type="submission" date="2018-06" db="EMBL/GenBank/DDBJ databases">
        <title>Comparative genomics reveals the genomic features of Rhizophagus irregularis, R. cerebriforme, R. diaphanum and Gigaspora rosea, and their symbiotic lifestyle signature.</title>
        <authorList>
            <person name="Morin E."/>
            <person name="San Clemente H."/>
            <person name="Chen E.C.H."/>
            <person name="De La Providencia I."/>
            <person name="Hainaut M."/>
            <person name="Kuo A."/>
            <person name="Kohler A."/>
            <person name="Murat C."/>
            <person name="Tang N."/>
            <person name="Roy S."/>
            <person name="Loubradou J."/>
            <person name="Henrissat B."/>
            <person name="Grigoriev I.V."/>
            <person name="Corradi N."/>
            <person name="Roux C."/>
            <person name="Martin F.M."/>
        </authorList>
    </citation>
    <scope>NUCLEOTIDE SEQUENCE [LARGE SCALE GENOMIC DNA]</scope>
    <source>
        <strain evidence="1 2">DAOM 227022</strain>
    </source>
</reference>
<dbReference type="EMBL" id="QKYT01000288">
    <property type="protein sequence ID" value="RIA87877.1"/>
    <property type="molecule type" value="Genomic_DNA"/>
</dbReference>
<evidence type="ECO:0000313" key="2">
    <source>
        <dbReference type="Proteomes" id="UP000265703"/>
    </source>
</evidence>
<dbReference type="AlphaFoldDB" id="A0A397SVJ6"/>
<comment type="caution">
    <text evidence="1">The sequence shown here is derived from an EMBL/GenBank/DDBJ whole genome shotgun (WGS) entry which is preliminary data.</text>
</comment>
<accession>A0A397SVJ6</accession>
<evidence type="ECO:0000313" key="1">
    <source>
        <dbReference type="EMBL" id="RIA87877.1"/>
    </source>
</evidence>
<keyword evidence="2" id="KW-1185">Reference proteome</keyword>
<protein>
    <submittedName>
        <fullName evidence="1">Uncharacterized protein</fullName>
    </submittedName>
</protein>
<proteinExistence type="predicted"/>
<dbReference type="Proteomes" id="UP000265703">
    <property type="component" value="Unassembled WGS sequence"/>
</dbReference>